<dbReference type="AlphaFoldDB" id="A0A511KN70"/>
<dbReference type="Proteomes" id="UP000321518">
    <property type="component" value="Unassembled WGS sequence"/>
</dbReference>
<organism evidence="1 2">
    <name type="scientific">Rhodotorula toruloides</name>
    <name type="common">Yeast</name>
    <name type="synonym">Rhodosporidium toruloides</name>
    <dbReference type="NCBI Taxonomy" id="5286"/>
    <lineage>
        <taxon>Eukaryota</taxon>
        <taxon>Fungi</taxon>
        <taxon>Dikarya</taxon>
        <taxon>Basidiomycota</taxon>
        <taxon>Pucciniomycotina</taxon>
        <taxon>Microbotryomycetes</taxon>
        <taxon>Sporidiobolales</taxon>
        <taxon>Sporidiobolaceae</taxon>
        <taxon>Rhodotorula</taxon>
    </lineage>
</organism>
<evidence type="ECO:0000313" key="1">
    <source>
        <dbReference type="EMBL" id="GEM10964.1"/>
    </source>
</evidence>
<sequence>MIRRMLDNLYTDPWSYSREQSKVLKDRSTKSSEEMWTQTSWQMTARFDMPPTGEGVKLVRRCALSDATLALQSAHIVAARRDKMDDGGMLPQGQIEMNWLISAQVIPAFQTPLHNDLDAHLLHLVPDRQLCLARLLCELKYQEERLAILEAAEAVPTGEKRKRVEVPPARPSFDTFYSALEARGASYRVTGSFRRPEGFLRRPDDSGLDILTYRVEGIDIDDPLRGQIAYRIDAPVSKPVFPHVITPISTNLLIWAMVDRVQQGYPDELSDETAELQQLLRCLIRFWRLTDDVDSASLRKLVERARTLLQHEQDSPWAKTLQDLASVSFADIAGNIKLPDTAVKSQTLPSAAQREQIRNAMEREVDDEDDLPQLNFPREIISSTSALPLTSSALEGLASQPLPLSVFSDPSGIKAGAPPGEFLHDNADGSVNLEVVGTGYTINCTSLPSLTHSSSAHRSASVAASLPPAFLAPLKRRGFPPGKAMHLSSWLENGPYTEPHIDEFQTKIASP</sequence>
<name>A0A511KN70_RHOTO</name>
<comment type="caution">
    <text evidence="1">The sequence shown here is derived from an EMBL/GenBank/DDBJ whole genome shotgun (WGS) entry which is preliminary data.</text>
</comment>
<dbReference type="EMBL" id="BJWK01000013">
    <property type="protein sequence ID" value="GEM10964.1"/>
    <property type="molecule type" value="Genomic_DNA"/>
</dbReference>
<gene>
    <name evidence="1" type="ORF">Rt10032_c13g4981</name>
</gene>
<proteinExistence type="predicted"/>
<evidence type="ECO:0000313" key="2">
    <source>
        <dbReference type="Proteomes" id="UP000321518"/>
    </source>
</evidence>
<reference evidence="1 2" key="1">
    <citation type="submission" date="2019-07" db="EMBL/GenBank/DDBJ databases">
        <title>Rhodotorula toruloides NBRC10032 genome sequencing.</title>
        <authorList>
            <person name="Shida Y."/>
            <person name="Takaku H."/>
            <person name="Ogasawara W."/>
            <person name="Mori K."/>
        </authorList>
    </citation>
    <scope>NUCLEOTIDE SEQUENCE [LARGE SCALE GENOMIC DNA]</scope>
    <source>
        <strain evidence="1 2">NBRC10032</strain>
    </source>
</reference>
<protein>
    <submittedName>
        <fullName evidence="1">Proteophosphoglycan ppg4</fullName>
    </submittedName>
</protein>
<accession>A0A511KN70</accession>